<dbReference type="EMBL" id="JAAZQQ010000007">
    <property type="protein sequence ID" value="NKX46407.1"/>
    <property type="molecule type" value="Genomic_DNA"/>
</dbReference>
<proteinExistence type="inferred from homology"/>
<dbReference type="AlphaFoldDB" id="A0A7X6JY96"/>
<dbReference type="Pfam" id="PF25917">
    <property type="entry name" value="BSH_RND"/>
    <property type="match status" value="1"/>
</dbReference>
<comment type="caution">
    <text evidence="5">The sequence shown here is derived from an EMBL/GenBank/DDBJ whole genome shotgun (WGS) entry which is preliminary data.</text>
</comment>
<feature type="domain" description="CusB-like beta-barrel" evidence="4">
    <location>
        <begin position="270"/>
        <end position="336"/>
    </location>
</feature>
<keyword evidence="6" id="KW-1185">Reference proteome</keyword>
<evidence type="ECO:0000256" key="1">
    <source>
        <dbReference type="ARBA" id="ARBA00009477"/>
    </source>
</evidence>
<dbReference type="PANTHER" id="PTHR30469:SF29">
    <property type="entry name" value="BLR2860 PROTEIN"/>
    <property type="match status" value="1"/>
</dbReference>
<dbReference type="Pfam" id="PF25954">
    <property type="entry name" value="Beta-barrel_RND_2"/>
    <property type="match status" value="1"/>
</dbReference>
<dbReference type="Gene3D" id="2.40.420.20">
    <property type="match status" value="1"/>
</dbReference>
<evidence type="ECO:0000256" key="2">
    <source>
        <dbReference type="SAM" id="Coils"/>
    </source>
</evidence>
<protein>
    <submittedName>
        <fullName evidence="5">Efflux RND transporter periplasmic adaptor subunit</fullName>
    </submittedName>
</protein>
<dbReference type="NCBIfam" id="TIGR01730">
    <property type="entry name" value="RND_mfp"/>
    <property type="match status" value="1"/>
</dbReference>
<evidence type="ECO:0000313" key="5">
    <source>
        <dbReference type="EMBL" id="NKX46407.1"/>
    </source>
</evidence>
<dbReference type="Gene3D" id="2.40.30.170">
    <property type="match status" value="1"/>
</dbReference>
<evidence type="ECO:0000313" key="6">
    <source>
        <dbReference type="Proteomes" id="UP000526408"/>
    </source>
</evidence>
<reference evidence="5 6" key="1">
    <citation type="submission" date="2020-04" db="EMBL/GenBank/DDBJ databases">
        <authorList>
            <person name="Yoon J."/>
        </authorList>
    </citation>
    <scope>NUCLEOTIDE SEQUENCE [LARGE SCALE GENOMIC DNA]</scope>
    <source>
        <strain evidence="5 6">KMU-115</strain>
    </source>
</reference>
<feature type="coiled-coil region" evidence="2">
    <location>
        <begin position="204"/>
        <end position="231"/>
    </location>
</feature>
<keyword evidence="2" id="KW-0175">Coiled coil</keyword>
<dbReference type="GO" id="GO:1990281">
    <property type="term" value="C:efflux pump complex"/>
    <property type="evidence" value="ECO:0007669"/>
    <property type="project" value="TreeGrafter"/>
</dbReference>
<dbReference type="Proteomes" id="UP000526408">
    <property type="component" value="Unassembled WGS sequence"/>
</dbReference>
<comment type="similarity">
    <text evidence="1">Belongs to the membrane fusion protein (MFP) (TC 8.A.1) family.</text>
</comment>
<dbReference type="RefSeq" id="WP_168624793.1">
    <property type="nucleotide sequence ID" value="NZ_JAAZQQ010000007.1"/>
</dbReference>
<organism evidence="5 6">
    <name type="scientific">Roseicyclus persicicus</name>
    <dbReference type="NCBI Taxonomy" id="2650661"/>
    <lineage>
        <taxon>Bacteria</taxon>
        <taxon>Pseudomonadati</taxon>
        <taxon>Pseudomonadota</taxon>
        <taxon>Alphaproteobacteria</taxon>
        <taxon>Rhodobacterales</taxon>
        <taxon>Roseobacteraceae</taxon>
        <taxon>Roseicyclus</taxon>
    </lineage>
</organism>
<feature type="domain" description="Multidrug resistance protein MdtA-like barrel-sandwich hybrid" evidence="3">
    <location>
        <begin position="90"/>
        <end position="258"/>
    </location>
</feature>
<dbReference type="Gene3D" id="1.10.287.470">
    <property type="entry name" value="Helix hairpin bin"/>
    <property type="match status" value="1"/>
</dbReference>
<dbReference type="Gene3D" id="2.40.50.100">
    <property type="match status" value="1"/>
</dbReference>
<sequence>MRFFPLLFAALVCVALYFLILDRDRLMEFAGRFGAATPAEEAAAPAVAEADQAPAAEAEADPRIHVVARRSTAQVTENAVLLRGRTEAMREVTVAAETSGRILSAPIRAGAYVEAGQLLCEIDPGTRLSALEEAQAALDTARARLPEAEAQLAGARAQLTAAEIDANAASRLSESGFASETRAASAAATREGALAQIQSAEAAVSQARSGIRSAEAAVTRAEEEIGRLRIAAPFPGYLETDTAELGTLMQPGSPCATIIELDPIKLVGFVPEAQVDRVEVGATAGARLASGREVLGTVSFLSRSADPATRTFRVEITVPNPDVSIRDGQTADILIQTDGTPAHLLPASAMTLSDDGALGVRIVEDGVVRFVPVRMIRDTATGVWLTGLPEVADVITVGQEFVTDGVPVQVTYEELTQ</sequence>
<dbReference type="PANTHER" id="PTHR30469">
    <property type="entry name" value="MULTIDRUG RESISTANCE PROTEIN MDTA"/>
    <property type="match status" value="1"/>
</dbReference>
<accession>A0A7X6JY96</accession>
<evidence type="ECO:0000259" key="4">
    <source>
        <dbReference type="Pfam" id="PF25954"/>
    </source>
</evidence>
<name>A0A7X6JY96_9RHOB</name>
<dbReference type="InterPro" id="IPR006143">
    <property type="entry name" value="RND_pump_MFP"/>
</dbReference>
<feature type="coiled-coil region" evidence="2">
    <location>
        <begin position="131"/>
        <end position="165"/>
    </location>
</feature>
<dbReference type="InterPro" id="IPR058792">
    <property type="entry name" value="Beta-barrel_RND_2"/>
</dbReference>
<dbReference type="InterPro" id="IPR058625">
    <property type="entry name" value="MdtA-like_BSH"/>
</dbReference>
<evidence type="ECO:0000259" key="3">
    <source>
        <dbReference type="Pfam" id="PF25917"/>
    </source>
</evidence>
<gene>
    <name evidence="5" type="ORF">HCU73_17570</name>
</gene>
<dbReference type="GO" id="GO:0015562">
    <property type="term" value="F:efflux transmembrane transporter activity"/>
    <property type="evidence" value="ECO:0007669"/>
    <property type="project" value="TreeGrafter"/>
</dbReference>
<dbReference type="SUPFAM" id="SSF111369">
    <property type="entry name" value="HlyD-like secretion proteins"/>
    <property type="match status" value="2"/>
</dbReference>